<dbReference type="InterPro" id="IPR017853">
    <property type="entry name" value="GH"/>
</dbReference>
<evidence type="ECO:0000256" key="3">
    <source>
        <dbReference type="ARBA" id="ARBA00023295"/>
    </source>
</evidence>
<comment type="caution">
    <text evidence="6">The sequence shown here is derived from an EMBL/GenBank/DDBJ whole genome shotgun (WGS) entry which is preliminary data.</text>
</comment>
<feature type="compositionally biased region" description="Basic and acidic residues" evidence="4">
    <location>
        <begin position="462"/>
        <end position="477"/>
    </location>
</feature>
<dbReference type="SUPFAM" id="SSF51445">
    <property type="entry name" value="(Trans)glycosidases"/>
    <property type="match status" value="1"/>
</dbReference>
<gene>
    <name evidence="6" type="ORF">SAMN02910354_00147</name>
</gene>
<dbReference type="PANTHER" id="PTHR43002">
    <property type="entry name" value="GLYCOGEN DEBRANCHING ENZYME"/>
    <property type="match status" value="1"/>
</dbReference>
<dbReference type="CDD" id="cd02856">
    <property type="entry name" value="E_set_GDE_Isoamylase_N"/>
    <property type="match status" value="1"/>
</dbReference>
<evidence type="ECO:0000313" key="6">
    <source>
        <dbReference type="EMBL" id="SCX75560.1"/>
    </source>
</evidence>
<dbReference type="NCBIfam" id="TIGR02100">
    <property type="entry name" value="glgX_debranch"/>
    <property type="match status" value="1"/>
</dbReference>
<dbReference type="InterPro" id="IPR013783">
    <property type="entry name" value="Ig-like_fold"/>
</dbReference>
<evidence type="ECO:0000256" key="1">
    <source>
        <dbReference type="ARBA" id="ARBA00008061"/>
    </source>
</evidence>
<evidence type="ECO:0000259" key="5">
    <source>
        <dbReference type="SMART" id="SM00642"/>
    </source>
</evidence>
<accession>A0A1G5ACC9</accession>
<sequence length="661" mass="75816">MLKNQTGKPYPLGATLVEVNGTKGVNFSIFSASARAIELCLFDNSGREVRFPILDKTDDIFHIWVPNVPLGTKYGFRIHGDERHNPKKLMLDPYAKMVVGKPDLTSKENQAWYLLSDERDNSKIAPKSIIIDGEFDWEQDKPLNIPWTETIIYELHVKGFSKLRADLPEEIRGTYSALAHPSVIAYLKELGITAVELLPINFSISESHLQERGISNYWGYNPMAMFAVEPQYAATEDPVHEFKTMVKTLHQAGIEVILDMVFNHSAESERDFPTFSYRGIDEQTYYWSDAQGNYLNWSGCGNLLHLAHPYMRRWAIDCLRYWVEEYHIDGFRFDLATNLGRETPAYKAHSELFKAMRLISGFKNTKFIAEPWDMGEDGYQMGNFPPFFAEWNDRFRDDINRFWLWQSGELGAFAERFAGSADIFKQEGKYPHNSVNFITAHDGFTLRDLVSYNHKHNNANGEDNRDGRNENYSHNHGIEGSTDGLDEPQKTAVENARILSSQSLLCSLLLSNGTPMLLAGDEFGNTQFGNNNGYCQDSGLTWLKWSNFNLDLFEIVKKLIIVRKGIQSLVNDKWWTEGNVRWFNEFGSLMNVSDWQERGAKALQVLLDEQWLCVVNAKTELQVFSLPEGDWNMEISMTGCKNQNNQLIVDNLSFCLLRRIL</sequence>
<evidence type="ECO:0000313" key="7">
    <source>
        <dbReference type="Proteomes" id="UP000199588"/>
    </source>
</evidence>
<dbReference type="SUPFAM" id="SSF51011">
    <property type="entry name" value="Glycosyl hydrolase domain"/>
    <property type="match status" value="1"/>
</dbReference>
<dbReference type="InterPro" id="IPR013780">
    <property type="entry name" value="Glyco_hydro_b"/>
</dbReference>
<name>A0A1G5ACC9_9PAST</name>
<evidence type="ECO:0000256" key="2">
    <source>
        <dbReference type="ARBA" id="ARBA00022801"/>
    </source>
</evidence>
<dbReference type="SMART" id="SM00642">
    <property type="entry name" value="Aamy"/>
    <property type="match status" value="1"/>
</dbReference>
<dbReference type="InterPro" id="IPR004193">
    <property type="entry name" value="Glyco_hydro_13_N"/>
</dbReference>
<reference evidence="6 7" key="1">
    <citation type="submission" date="2016-10" db="EMBL/GenBank/DDBJ databases">
        <authorList>
            <person name="Varghese N."/>
            <person name="Submissions S."/>
        </authorList>
    </citation>
    <scope>NUCLEOTIDE SEQUENCE [LARGE SCALE GENOMIC DNA]</scope>
    <source>
        <strain evidence="6 7">DSM 22022</strain>
    </source>
</reference>
<protein>
    <submittedName>
        <fullName evidence="6">Glycogen operon protein</fullName>
    </submittedName>
</protein>
<dbReference type="Pfam" id="PF18390">
    <property type="entry name" value="GlgX_C"/>
    <property type="match status" value="1"/>
</dbReference>
<dbReference type="InterPro" id="IPR006047">
    <property type="entry name" value="GH13_cat_dom"/>
</dbReference>
<organism evidence="6 7">
    <name type="scientific">Basfia succiniciproducens</name>
    <dbReference type="NCBI Taxonomy" id="653940"/>
    <lineage>
        <taxon>Bacteria</taxon>
        <taxon>Pseudomonadati</taxon>
        <taxon>Pseudomonadota</taxon>
        <taxon>Gammaproteobacteria</taxon>
        <taxon>Pasteurellales</taxon>
        <taxon>Pasteurellaceae</taxon>
        <taxon>Basfia</taxon>
    </lineage>
</organism>
<dbReference type="InterPro" id="IPR014756">
    <property type="entry name" value="Ig_E-set"/>
</dbReference>
<dbReference type="Pfam" id="PF02922">
    <property type="entry name" value="CBM_48"/>
    <property type="match status" value="1"/>
</dbReference>
<proteinExistence type="inferred from homology"/>
<keyword evidence="3" id="KW-0326">Glycosidase</keyword>
<feature type="domain" description="Glycosyl hydrolase family 13 catalytic" evidence="5">
    <location>
        <begin position="154"/>
        <end position="563"/>
    </location>
</feature>
<keyword evidence="7" id="KW-1185">Reference proteome</keyword>
<comment type="similarity">
    <text evidence="1">Belongs to the glycosyl hydrolase 13 family.</text>
</comment>
<dbReference type="RefSeq" id="WP_011200297.1">
    <property type="nucleotide sequence ID" value="NZ_CP015031.1"/>
</dbReference>
<dbReference type="Proteomes" id="UP000199588">
    <property type="component" value="Unassembled WGS sequence"/>
</dbReference>
<dbReference type="Pfam" id="PF00128">
    <property type="entry name" value="Alpha-amylase"/>
    <property type="match status" value="1"/>
</dbReference>
<dbReference type="Gene3D" id="3.20.20.80">
    <property type="entry name" value="Glycosidases"/>
    <property type="match status" value="1"/>
</dbReference>
<dbReference type="Gene3D" id="2.60.40.1180">
    <property type="entry name" value="Golgi alpha-mannosidase II"/>
    <property type="match status" value="1"/>
</dbReference>
<dbReference type="InterPro" id="IPR011837">
    <property type="entry name" value="Glycogen_debranch_GlgX"/>
</dbReference>
<dbReference type="CDD" id="cd11326">
    <property type="entry name" value="AmyAc_Glg_debranch"/>
    <property type="match status" value="1"/>
</dbReference>
<dbReference type="EMBL" id="FMUQ01000002">
    <property type="protein sequence ID" value="SCX75560.1"/>
    <property type="molecule type" value="Genomic_DNA"/>
</dbReference>
<feature type="region of interest" description="Disordered" evidence="4">
    <location>
        <begin position="455"/>
        <end position="486"/>
    </location>
</feature>
<dbReference type="InterPro" id="IPR040784">
    <property type="entry name" value="GlgX_C"/>
</dbReference>
<dbReference type="InterPro" id="IPR044505">
    <property type="entry name" value="GlgX_Isoamylase_N_E_set"/>
</dbReference>
<keyword evidence="2" id="KW-0378">Hydrolase</keyword>
<dbReference type="Gene3D" id="2.60.40.10">
    <property type="entry name" value="Immunoglobulins"/>
    <property type="match status" value="1"/>
</dbReference>
<evidence type="ECO:0000256" key="4">
    <source>
        <dbReference type="SAM" id="MobiDB-lite"/>
    </source>
</evidence>
<dbReference type="SUPFAM" id="SSF81296">
    <property type="entry name" value="E set domains"/>
    <property type="match status" value="1"/>
</dbReference>